<evidence type="ECO:0008006" key="4">
    <source>
        <dbReference type="Google" id="ProtNLM"/>
    </source>
</evidence>
<proteinExistence type="predicted"/>
<reference evidence="2" key="2">
    <citation type="submission" date="2020-05" db="EMBL/GenBank/DDBJ databases">
        <title>The first insight into the ecology of ammonia-tolerant syntrophic propionate oxidizing bacteria.</title>
        <authorList>
            <person name="Singh A."/>
            <person name="Schnurer A."/>
            <person name="Westerholm M."/>
        </authorList>
    </citation>
    <scope>NUCLEOTIDE SEQUENCE</scope>
    <source>
        <strain evidence="2">MAG54</strain>
    </source>
</reference>
<accession>A0A0X3BNQ8</accession>
<dbReference type="EMBL" id="JABMJE010000045">
    <property type="protein sequence ID" value="NQS77976.1"/>
    <property type="molecule type" value="Genomic_DNA"/>
</dbReference>
<protein>
    <recommendedName>
        <fullName evidence="4">DUF1902 domain-containing protein</fullName>
    </recommendedName>
</protein>
<dbReference type="AlphaFoldDB" id="A0A0X3BNQ8"/>
<dbReference type="Proteomes" id="UP000069850">
    <property type="component" value="Chromosome 1"/>
</dbReference>
<name>A0A0X3BNQ8_9EURY</name>
<dbReference type="EMBL" id="LT158599">
    <property type="protein sequence ID" value="CVK33653.1"/>
    <property type="molecule type" value="Genomic_DNA"/>
</dbReference>
<evidence type="ECO:0000313" key="3">
    <source>
        <dbReference type="Proteomes" id="UP000069850"/>
    </source>
</evidence>
<organism evidence="1 3">
    <name type="scientific">Methanoculleus bourgensis</name>
    <dbReference type="NCBI Taxonomy" id="83986"/>
    <lineage>
        <taxon>Archaea</taxon>
        <taxon>Methanobacteriati</taxon>
        <taxon>Methanobacteriota</taxon>
        <taxon>Stenosarchaea group</taxon>
        <taxon>Methanomicrobia</taxon>
        <taxon>Methanomicrobiales</taxon>
        <taxon>Methanomicrobiaceae</taxon>
        <taxon>Methanoculleus</taxon>
    </lineage>
</organism>
<dbReference type="SUPFAM" id="SSF143100">
    <property type="entry name" value="TTHA1013/TTHA0281-like"/>
    <property type="match status" value="1"/>
</dbReference>
<sequence>MEVNVMLVRFNIFYYDEGWTARATDHGIITQGETIGELLDNIIEATELNFEDQIGQGEQITVTVTTEPVPDFILELDQADAEPLTQQFECQFKVDRNVKATSC</sequence>
<evidence type="ECO:0000313" key="2">
    <source>
        <dbReference type="EMBL" id="NQS77976.1"/>
    </source>
</evidence>
<dbReference type="RefSeq" id="WP_156147605.1">
    <property type="nucleotide sequence ID" value="NZ_JBMHJL010000339.1"/>
</dbReference>
<dbReference type="GeneID" id="42854565"/>
<evidence type="ECO:0000313" key="1">
    <source>
        <dbReference type="EMBL" id="CVK33653.1"/>
    </source>
</evidence>
<gene>
    <name evidence="2" type="ORF">HQQ74_04595</name>
    <name evidence="1" type="ORF">MMAB1_2440</name>
</gene>
<dbReference type="Gene3D" id="3.30.160.250">
    <property type="match status" value="1"/>
</dbReference>
<dbReference type="Proteomes" id="UP000737555">
    <property type="component" value="Unassembled WGS sequence"/>
</dbReference>
<dbReference type="KEGG" id="mema:MMAB1_2440"/>
<reference evidence="1 3" key="1">
    <citation type="submission" date="2016-01" db="EMBL/GenBank/DDBJ databases">
        <authorList>
            <person name="Manzoor S."/>
        </authorList>
    </citation>
    <scope>NUCLEOTIDE SEQUENCE [LARGE SCALE GENOMIC DNA]</scope>
    <source>
        <strain evidence="1">Methanoculleus sp MAB1</strain>
    </source>
</reference>
<dbReference type="InterPro" id="IPR035069">
    <property type="entry name" value="TTHA1013/TTHA0281-like"/>
</dbReference>
<dbReference type="OrthoDB" id="91989at2157"/>